<reference evidence="1 2" key="1">
    <citation type="journal article" date="2015" name="Genome Announc.">
        <title>Expanding the biotechnology potential of lactobacilli through comparative genomics of 213 strains and associated genera.</title>
        <authorList>
            <person name="Sun Z."/>
            <person name="Harris H.M."/>
            <person name="McCann A."/>
            <person name="Guo C."/>
            <person name="Argimon S."/>
            <person name="Zhang W."/>
            <person name="Yang X."/>
            <person name="Jeffery I.B."/>
            <person name="Cooney J.C."/>
            <person name="Kagawa T.F."/>
            <person name="Liu W."/>
            <person name="Song Y."/>
            <person name="Salvetti E."/>
            <person name="Wrobel A."/>
            <person name="Rasinkangas P."/>
            <person name="Parkhill J."/>
            <person name="Rea M.C."/>
            <person name="O'Sullivan O."/>
            <person name="Ritari J."/>
            <person name="Douillard F.P."/>
            <person name="Paul Ross R."/>
            <person name="Yang R."/>
            <person name="Briner A.E."/>
            <person name="Felis G.E."/>
            <person name="de Vos W.M."/>
            <person name="Barrangou R."/>
            <person name="Klaenhammer T.R."/>
            <person name="Caufield P.W."/>
            <person name="Cui Y."/>
            <person name="Zhang H."/>
            <person name="O'Toole P.W."/>
        </authorList>
    </citation>
    <scope>NUCLEOTIDE SEQUENCE [LARGE SCALE GENOMIC DNA]</scope>
    <source>
        <strain evidence="1 2">JCM 15530</strain>
    </source>
</reference>
<dbReference type="Proteomes" id="UP000050911">
    <property type="component" value="Unassembled WGS sequence"/>
</dbReference>
<name>A0A0R1HL71_9LACO</name>
<keyword evidence="2" id="KW-1185">Reference proteome</keyword>
<protein>
    <recommendedName>
        <fullName evidence="3">Acetyl-CoA carboxylase</fullName>
    </recommendedName>
</protein>
<evidence type="ECO:0000313" key="1">
    <source>
        <dbReference type="EMBL" id="KRK47296.1"/>
    </source>
</evidence>
<dbReference type="PATRIC" id="fig|1302272.5.peg.564"/>
<gene>
    <name evidence="1" type="ORF">FC96_GL000566</name>
</gene>
<accession>A0A0R1HL71</accession>
<dbReference type="AlphaFoldDB" id="A0A0R1HL71"/>
<sequence>MEEMRMNNDLKLIEERITMLFKRRSKTRYWLQVVDDPYDRTYNFFFNSQRKWERQKSVPLHTIAQHDLSYLETIIVALQSFTQLTIQYDGFTGQRWPSSFQLIQRKRHHDE</sequence>
<comment type="caution">
    <text evidence="1">The sequence shown here is derived from an EMBL/GenBank/DDBJ whole genome shotgun (WGS) entry which is preliminary data.</text>
</comment>
<evidence type="ECO:0000313" key="2">
    <source>
        <dbReference type="Proteomes" id="UP000050911"/>
    </source>
</evidence>
<dbReference type="STRING" id="1302272.FC96_GL000566"/>
<evidence type="ECO:0008006" key="3">
    <source>
        <dbReference type="Google" id="ProtNLM"/>
    </source>
</evidence>
<dbReference type="EMBL" id="AZCX01000010">
    <property type="protein sequence ID" value="KRK47296.1"/>
    <property type="molecule type" value="Genomic_DNA"/>
</dbReference>
<organism evidence="1 2">
    <name type="scientific">Secundilactobacillus kimchicus JCM 15530</name>
    <dbReference type="NCBI Taxonomy" id="1302272"/>
    <lineage>
        <taxon>Bacteria</taxon>
        <taxon>Bacillati</taxon>
        <taxon>Bacillota</taxon>
        <taxon>Bacilli</taxon>
        <taxon>Lactobacillales</taxon>
        <taxon>Lactobacillaceae</taxon>
        <taxon>Secundilactobacillus</taxon>
    </lineage>
</organism>
<proteinExistence type="predicted"/>